<proteinExistence type="inferred from homology"/>
<dbReference type="EMBL" id="KZ825865">
    <property type="protein sequence ID" value="PYH94783.1"/>
    <property type="molecule type" value="Genomic_DNA"/>
</dbReference>
<keyword evidence="14 17" id="KW-0472">Membrane</keyword>
<evidence type="ECO:0000256" key="16">
    <source>
        <dbReference type="SAM" id="MobiDB-lite"/>
    </source>
</evidence>
<evidence type="ECO:0000256" key="8">
    <source>
        <dbReference type="ARBA" id="ARBA00022723"/>
    </source>
</evidence>
<evidence type="ECO:0000313" key="19">
    <source>
        <dbReference type="EMBL" id="PYH94783.1"/>
    </source>
</evidence>
<dbReference type="PROSITE" id="PS50089">
    <property type="entry name" value="ZF_RING_2"/>
    <property type="match status" value="1"/>
</dbReference>
<dbReference type="CDD" id="cd16479">
    <property type="entry name" value="RING-H2_synoviolin"/>
    <property type="match status" value="1"/>
</dbReference>
<sequence>MRLAAYAGASAALATGVFLKALHQRANFYSACVYLSQSSANLMILMNISLLTVGFFLFWLQRLLYGPLRPIETEQLYEKAWFAVTETCLAMTIFRGELGGWFLVMFVSLLVGKVWGWIGEGRVEFLEQQPPANPRLFHIRLAASLLLSVLFNSFMLRYCVRTVLEQARPDMMVMFGFEFAVLTILSSSTAARYSISLVEIYITHRQLKAKVEERRQEIRAARDEAIRQHAESGEIGTPPAVPDEDDVDEMELDVPGWEEKGRWIFYLDLLTDFLKLTVYLTFFAILFTFYGLPIHILRDVVVTIRSFGRRIMDFMRYRNATRDMNERYPDATAEEVAREEVCIICREEMMPWPQPGDRGAAAHQRSRVSERLRPKKLPCGHILHFACLRSWLERQQNCPTCRRPVIAAPRPRGAGDAGNQAAGNGAGAQPAGNQQFARDGQADGLPRARVYQFGPFRVGFGAGRGNLFNNLHQQIHQGNAPLQQANNANAPNARQIGFGFGFGRPAPAATPQPVPTPPSTVANMRSQLQQMEQQITQEIDSLRVTADQLHMVRLLQTELHRLRALQPNSPAPQNNLFPGSPTVASPTSSITMRRQFVSDPRAPFMRAGDTRLPEGLSLPAGWSLIPLHTPEQGSSRTVDQHVTSTSPEATPAPASDSTPILQSPPLPTTAPTVSQDDEATAVPEPSSSQDLPSWQSGATSTVPASTSEPLSQQWTDLAPEAQPEDDDVPFDGSEEEQDGEESESATKGKGRMATVEDAADDETS</sequence>
<dbReference type="GO" id="GO:0061630">
    <property type="term" value="F:ubiquitin protein ligase activity"/>
    <property type="evidence" value="ECO:0007669"/>
    <property type="project" value="UniProtKB-EC"/>
</dbReference>
<evidence type="ECO:0000256" key="4">
    <source>
        <dbReference type="ARBA" id="ARBA00010089"/>
    </source>
</evidence>
<comment type="subcellular location">
    <subcellularLocation>
        <location evidence="2">Endoplasmic reticulum membrane</location>
        <topology evidence="2">Multi-pass membrane protein</topology>
    </subcellularLocation>
</comment>
<evidence type="ECO:0000256" key="6">
    <source>
        <dbReference type="ARBA" id="ARBA00022679"/>
    </source>
</evidence>
<name>A0A319DU05_9EURO</name>
<dbReference type="OrthoDB" id="7759664at2759"/>
<feature type="transmembrane region" description="Helical" evidence="17">
    <location>
        <begin position="276"/>
        <end position="297"/>
    </location>
</feature>
<feature type="domain" description="RING-type" evidence="18">
    <location>
        <begin position="342"/>
        <end position="402"/>
    </location>
</feature>
<evidence type="ECO:0000256" key="5">
    <source>
        <dbReference type="ARBA" id="ARBA00012483"/>
    </source>
</evidence>
<keyword evidence="11" id="KW-0256">Endoplasmic reticulum</keyword>
<comment type="pathway">
    <text evidence="3">Protein modification; protein ubiquitination.</text>
</comment>
<feature type="compositionally biased region" description="Polar residues" evidence="16">
    <location>
        <begin position="631"/>
        <end position="648"/>
    </location>
</feature>
<gene>
    <name evidence="19" type="ORF">BO71DRAFT_483491</name>
</gene>
<dbReference type="InterPro" id="IPR057992">
    <property type="entry name" value="TPR_SYVN1_N"/>
</dbReference>
<evidence type="ECO:0000256" key="3">
    <source>
        <dbReference type="ARBA" id="ARBA00004906"/>
    </source>
</evidence>
<dbReference type="GO" id="GO:0005789">
    <property type="term" value="C:endoplasmic reticulum membrane"/>
    <property type="evidence" value="ECO:0007669"/>
    <property type="project" value="UniProtKB-SubCell"/>
</dbReference>
<dbReference type="Pfam" id="PF13639">
    <property type="entry name" value="zf-RING_2"/>
    <property type="match status" value="1"/>
</dbReference>
<evidence type="ECO:0000256" key="14">
    <source>
        <dbReference type="ARBA" id="ARBA00023136"/>
    </source>
</evidence>
<feature type="transmembrane region" description="Helical" evidence="17">
    <location>
        <begin position="43"/>
        <end position="60"/>
    </location>
</feature>
<dbReference type="GO" id="GO:0036503">
    <property type="term" value="P:ERAD pathway"/>
    <property type="evidence" value="ECO:0007669"/>
    <property type="project" value="TreeGrafter"/>
</dbReference>
<feature type="region of interest" description="Disordered" evidence="16">
    <location>
        <begin position="409"/>
        <end position="439"/>
    </location>
</feature>
<dbReference type="InterPro" id="IPR050731">
    <property type="entry name" value="HRD1_E3_ubiq-ligases"/>
</dbReference>
<keyword evidence="10" id="KW-0833">Ubl conjugation pathway</keyword>
<feature type="transmembrane region" description="Helical" evidence="17">
    <location>
        <begin position="138"/>
        <end position="160"/>
    </location>
</feature>
<keyword evidence="7 17" id="KW-0812">Transmembrane</keyword>
<evidence type="ECO:0000256" key="11">
    <source>
        <dbReference type="ARBA" id="ARBA00022824"/>
    </source>
</evidence>
<protein>
    <recommendedName>
        <fullName evidence="5">RING-type E3 ubiquitin transferase</fullName>
        <ecNumber evidence="5">2.3.2.27</ecNumber>
    </recommendedName>
</protein>
<evidence type="ECO:0000313" key="20">
    <source>
        <dbReference type="Proteomes" id="UP000247810"/>
    </source>
</evidence>
<reference evidence="19 20" key="1">
    <citation type="submission" date="2018-02" db="EMBL/GenBank/DDBJ databases">
        <title>The genomes of Aspergillus section Nigri reveals drivers in fungal speciation.</title>
        <authorList>
            <consortium name="DOE Joint Genome Institute"/>
            <person name="Vesth T.C."/>
            <person name="Nybo J."/>
            <person name="Theobald S."/>
            <person name="Brandl J."/>
            <person name="Frisvad J.C."/>
            <person name="Nielsen K.F."/>
            <person name="Lyhne E.K."/>
            <person name="Kogle M.E."/>
            <person name="Kuo A."/>
            <person name="Riley R."/>
            <person name="Clum A."/>
            <person name="Nolan M."/>
            <person name="Lipzen A."/>
            <person name="Salamov A."/>
            <person name="Henrissat B."/>
            <person name="Wiebenga A."/>
            <person name="De vries R.P."/>
            <person name="Grigoriev I.V."/>
            <person name="Mortensen U.H."/>
            <person name="Andersen M.R."/>
            <person name="Baker S.E."/>
        </authorList>
    </citation>
    <scope>NUCLEOTIDE SEQUENCE [LARGE SCALE GENOMIC DNA]</scope>
    <source>
        <strain evidence="19 20">CBS 707.79</strain>
    </source>
</reference>
<comment type="catalytic activity">
    <reaction evidence="1">
        <text>S-ubiquitinyl-[E2 ubiquitin-conjugating enzyme]-L-cysteine + [acceptor protein]-L-lysine = [E2 ubiquitin-conjugating enzyme]-L-cysteine + N(6)-ubiquitinyl-[acceptor protein]-L-lysine.</text>
        <dbReference type="EC" id="2.3.2.27"/>
    </reaction>
</comment>
<feature type="region of interest" description="Disordered" evidence="16">
    <location>
        <begin position="623"/>
        <end position="764"/>
    </location>
</feature>
<dbReference type="SMART" id="SM00184">
    <property type="entry name" value="RING"/>
    <property type="match status" value="1"/>
</dbReference>
<dbReference type="InterPro" id="IPR058051">
    <property type="entry name" value="Znf_RING_synoviolin"/>
</dbReference>
<dbReference type="Pfam" id="PF25563">
    <property type="entry name" value="TPR_SYVN1_N"/>
    <property type="match status" value="1"/>
</dbReference>
<comment type="similarity">
    <text evidence="4">Belongs to the HRD1 family.</text>
</comment>
<dbReference type="Gene3D" id="3.30.40.10">
    <property type="entry name" value="Zinc/RING finger domain, C3HC4 (zinc finger)"/>
    <property type="match status" value="1"/>
</dbReference>
<feature type="region of interest" description="Disordered" evidence="16">
    <location>
        <begin position="566"/>
        <end position="588"/>
    </location>
</feature>
<keyword evidence="20" id="KW-1185">Reference proteome</keyword>
<evidence type="ECO:0000256" key="12">
    <source>
        <dbReference type="ARBA" id="ARBA00022833"/>
    </source>
</evidence>
<dbReference type="VEuPathDB" id="FungiDB:BO71DRAFT_483491"/>
<dbReference type="PANTHER" id="PTHR22763">
    <property type="entry name" value="RING ZINC FINGER PROTEIN"/>
    <property type="match status" value="1"/>
</dbReference>
<accession>A0A319DU05</accession>
<feature type="transmembrane region" description="Helical" evidence="17">
    <location>
        <begin position="98"/>
        <end position="118"/>
    </location>
</feature>
<feature type="compositionally biased region" description="Low complexity" evidence="16">
    <location>
        <begin position="409"/>
        <end position="435"/>
    </location>
</feature>
<dbReference type="FunFam" id="3.30.40.10:FF:000537">
    <property type="entry name" value="RING finger protein"/>
    <property type="match status" value="1"/>
</dbReference>
<feature type="transmembrane region" description="Helical" evidence="17">
    <location>
        <begin position="172"/>
        <end position="195"/>
    </location>
</feature>
<evidence type="ECO:0000256" key="15">
    <source>
        <dbReference type="PROSITE-ProRule" id="PRU00175"/>
    </source>
</evidence>
<dbReference type="Proteomes" id="UP000247810">
    <property type="component" value="Unassembled WGS sequence"/>
</dbReference>
<dbReference type="PANTHER" id="PTHR22763:SF184">
    <property type="entry name" value="E3 UBIQUITIN-PROTEIN LIGASE SYNOVIOLIN"/>
    <property type="match status" value="1"/>
</dbReference>
<evidence type="ECO:0000256" key="2">
    <source>
        <dbReference type="ARBA" id="ARBA00004477"/>
    </source>
</evidence>
<keyword evidence="6" id="KW-0808">Transferase</keyword>
<organism evidence="19 20">
    <name type="scientific">Aspergillus ellipticus CBS 707.79</name>
    <dbReference type="NCBI Taxonomy" id="1448320"/>
    <lineage>
        <taxon>Eukaryota</taxon>
        <taxon>Fungi</taxon>
        <taxon>Dikarya</taxon>
        <taxon>Ascomycota</taxon>
        <taxon>Pezizomycotina</taxon>
        <taxon>Eurotiomycetes</taxon>
        <taxon>Eurotiomycetidae</taxon>
        <taxon>Eurotiales</taxon>
        <taxon>Aspergillaceae</taxon>
        <taxon>Aspergillus</taxon>
        <taxon>Aspergillus subgen. Circumdati</taxon>
    </lineage>
</organism>
<dbReference type="UniPathway" id="UPA00143"/>
<evidence type="ECO:0000256" key="9">
    <source>
        <dbReference type="ARBA" id="ARBA00022771"/>
    </source>
</evidence>
<dbReference type="GO" id="GO:0008270">
    <property type="term" value="F:zinc ion binding"/>
    <property type="evidence" value="ECO:0007669"/>
    <property type="project" value="UniProtKB-KW"/>
</dbReference>
<dbReference type="SUPFAM" id="SSF57850">
    <property type="entry name" value="RING/U-box"/>
    <property type="match status" value="1"/>
</dbReference>
<keyword evidence="9 15" id="KW-0863">Zinc-finger</keyword>
<keyword evidence="8" id="KW-0479">Metal-binding</keyword>
<dbReference type="STRING" id="1448320.A0A319DU05"/>
<dbReference type="InterPro" id="IPR001841">
    <property type="entry name" value="Znf_RING"/>
</dbReference>
<evidence type="ECO:0000256" key="7">
    <source>
        <dbReference type="ARBA" id="ARBA00022692"/>
    </source>
</evidence>
<evidence type="ECO:0000256" key="1">
    <source>
        <dbReference type="ARBA" id="ARBA00000900"/>
    </source>
</evidence>
<feature type="compositionally biased region" description="Acidic residues" evidence="16">
    <location>
        <begin position="722"/>
        <end position="743"/>
    </location>
</feature>
<dbReference type="EC" id="2.3.2.27" evidence="5"/>
<evidence type="ECO:0000259" key="18">
    <source>
        <dbReference type="PROSITE" id="PS50089"/>
    </source>
</evidence>
<evidence type="ECO:0000256" key="10">
    <source>
        <dbReference type="ARBA" id="ARBA00022786"/>
    </source>
</evidence>
<dbReference type="AlphaFoldDB" id="A0A319DU05"/>
<evidence type="ECO:0000256" key="17">
    <source>
        <dbReference type="SAM" id="Phobius"/>
    </source>
</evidence>
<evidence type="ECO:0000256" key="13">
    <source>
        <dbReference type="ARBA" id="ARBA00022989"/>
    </source>
</evidence>
<keyword evidence="13 17" id="KW-1133">Transmembrane helix</keyword>
<dbReference type="InterPro" id="IPR013083">
    <property type="entry name" value="Znf_RING/FYVE/PHD"/>
</dbReference>
<keyword evidence="12" id="KW-0862">Zinc</keyword>
<dbReference type="GO" id="GO:0016567">
    <property type="term" value="P:protein ubiquitination"/>
    <property type="evidence" value="ECO:0007669"/>
    <property type="project" value="UniProtKB-UniPathway"/>
</dbReference>
<dbReference type="GO" id="GO:0043161">
    <property type="term" value="P:proteasome-mediated ubiquitin-dependent protein catabolic process"/>
    <property type="evidence" value="ECO:0007669"/>
    <property type="project" value="TreeGrafter"/>
</dbReference>
<feature type="compositionally biased region" description="Polar residues" evidence="16">
    <location>
        <begin position="685"/>
        <end position="715"/>
    </location>
</feature>